<dbReference type="GO" id="GO:0043953">
    <property type="term" value="P:protein transport by the Tat complex"/>
    <property type="evidence" value="ECO:0007669"/>
    <property type="project" value="UniProtKB-UniRule"/>
</dbReference>
<keyword evidence="5" id="KW-0653">Protein transport</keyword>
<dbReference type="PANTHER" id="PTHR30371">
    <property type="entry name" value="SEC-INDEPENDENT PROTEIN TRANSLOCASE PROTEIN TATC"/>
    <property type="match status" value="1"/>
</dbReference>
<dbReference type="PROSITE" id="PS01218">
    <property type="entry name" value="TATC"/>
    <property type="match status" value="1"/>
</dbReference>
<keyword evidence="5" id="KW-1003">Cell membrane</keyword>
<evidence type="ECO:0000256" key="4">
    <source>
        <dbReference type="ARBA" id="ARBA00023136"/>
    </source>
</evidence>
<name>A0A0Q2M0G2_CAMCO</name>
<reference evidence="7 10" key="1">
    <citation type="submission" date="2018-05" db="EMBL/GenBank/DDBJ databases">
        <authorList>
            <consortium name="PulseNet: The National Subtyping Network for Foodborne Disease Surveillance"/>
            <person name="Tarr C.L."/>
            <person name="Trees E."/>
            <person name="Katz L.S."/>
            <person name="Carleton-Romer H.A."/>
            <person name="Stroika S."/>
            <person name="Kucerova Z."/>
            <person name="Roache K.F."/>
            <person name="Sabol A.L."/>
            <person name="Besser J."/>
            <person name="Gerner-Smidt P."/>
        </authorList>
    </citation>
    <scope>NUCLEOTIDE SEQUENCE [LARGE SCALE GENOMIC DNA]</scope>
    <source>
        <strain evidence="7 10">PNUSAC001435</strain>
        <strain evidence="6 11">PNUSAC007828</strain>
    </source>
</reference>
<dbReference type="AlphaFoldDB" id="A0A0Q2M0G2"/>
<evidence type="ECO:0000313" key="10">
    <source>
        <dbReference type="Proteomes" id="UP000382436"/>
    </source>
</evidence>
<comment type="caution">
    <text evidence="8">The sequence shown here is derived from an EMBL/GenBank/DDBJ whole genome shotgun (WGS) entry which is preliminary data.</text>
</comment>
<proteinExistence type="inferred from homology"/>
<evidence type="ECO:0000256" key="3">
    <source>
        <dbReference type="ARBA" id="ARBA00022989"/>
    </source>
</evidence>
<feature type="transmembrane region" description="Helical" evidence="5">
    <location>
        <begin position="16"/>
        <end position="37"/>
    </location>
</feature>
<dbReference type="Pfam" id="PF00902">
    <property type="entry name" value="TatC"/>
    <property type="match status" value="1"/>
</dbReference>
<keyword evidence="2 5" id="KW-0812">Transmembrane</keyword>
<dbReference type="PANTHER" id="PTHR30371:SF0">
    <property type="entry name" value="SEC-INDEPENDENT PROTEIN TRANSLOCASE PROTEIN TATC, CHLOROPLASTIC-RELATED"/>
    <property type="match status" value="1"/>
</dbReference>
<evidence type="ECO:0000313" key="6">
    <source>
        <dbReference type="EMBL" id="EAH8157695.1"/>
    </source>
</evidence>
<dbReference type="EMBL" id="AACBVJ010000005">
    <property type="protein sequence ID" value="EAJ9197262.1"/>
    <property type="molecule type" value="Genomic_DNA"/>
</dbReference>
<comment type="similarity">
    <text evidence="5">Belongs to the TatC family.</text>
</comment>
<reference evidence="8 9" key="2">
    <citation type="submission" date="2018-05" db="EMBL/GenBank/DDBJ databases">
        <authorList>
            <consortium name="GenomeTrakr network: Whole genome sequencing for foodborne pathogen traceback"/>
        </authorList>
    </citation>
    <scope>NUCLEOTIDE SEQUENCE [LARGE SCALE GENOMIC DNA]</scope>
    <source>
        <strain evidence="8 9">NC_C6016</strain>
    </source>
</reference>
<keyword evidence="4 5" id="KW-0472">Membrane</keyword>
<dbReference type="GO" id="GO:0009977">
    <property type="term" value="F:proton motive force dependent protein transmembrane transporter activity"/>
    <property type="evidence" value="ECO:0007669"/>
    <property type="project" value="TreeGrafter"/>
</dbReference>
<dbReference type="Proteomes" id="UP000382436">
    <property type="component" value="Unassembled WGS sequence"/>
</dbReference>
<dbReference type="eggNOG" id="COG0805">
    <property type="taxonomic scope" value="Bacteria"/>
</dbReference>
<comment type="subunit">
    <text evidence="5">Forms a complex with TatA.</text>
</comment>
<evidence type="ECO:0000313" key="11">
    <source>
        <dbReference type="Proteomes" id="UP000576616"/>
    </source>
</evidence>
<dbReference type="GO" id="GO:0033281">
    <property type="term" value="C:TAT protein transport complex"/>
    <property type="evidence" value="ECO:0007669"/>
    <property type="project" value="UniProtKB-UniRule"/>
</dbReference>
<comment type="function">
    <text evidence="5">Part of the twin-arginine translocation (Tat) system that transports large folded proteins containing a characteristic twin-arginine motif in their signal peptide across membranes.</text>
</comment>
<comment type="caution">
    <text evidence="5">Lacks conserved residue(s) required for the propagation of feature annotation.</text>
</comment>
<evidence type="ECO:0000256" key="1">
    <source>
        <dbReference type="ARBA" id="ARBA00004141"/>
    </source>
</evidence>
<dbReference type="Proteomes" id="UP000361993">
    <property type="component" value="Unassembled WGS sequence"/>
</dbReference>
<evidence type="ECO:0000313" key="9">
    <source>
        <dbReference type="Proteomes" id="UP000361993"/>
    </source>
</evidence>
<accession>A0A0Q2M0G2</accession>
<keyword evidence="5" id="KW-0811">Translocation</keyword>
<evidence type="ECO:0000256" key="5">
    <source>
        <dbReference type="HAMAP-Rule" id="MF_00902"/>
    </source>
</evidence>
<dbReference type="EMBL" id="AACDUL010000016">
    <property type="protein sequence ID" value="EAK1510190.1"/>
    <property type="molecule type" value="Genomic_DNA"/>
</dbReference>
<feature type="transmembrane region" description="Helical" evidence="5">
    <location>
        <begin position="155"/>
        <end position="177"/>
    </location>
</feature>
<dbReference type="InterPro" id="IPR002033">
    <property type="entry name" value="TatC"/>
</dbReference>
<gene>
    <name evidence="5 8" type="primary">tatC</name>
    <name evidence="7" type="ORF">BZ274_03565</name>
    <name evidence="8" type="ORF">CJD00_07990</name>
    <name evidence="6" type="ORF">ES716_07160</name>
</gene>
<comment type="subcellular location">
    <subcellularLocation>
        <location evidence="5">Cell membrane</location>
        <topology evidence="5">Multi-pass membrane protein</topology>
    </subcellularLocation>
    <subcellularLocation>
        <location evidence="1">Membrane</location>
        <topology evidence="1">Multi-pass membrane protein</topology>
    </subcellularLocation>
</comment>
<feature type="transmembrane region" description="Helical" evidence="5">
    <location>
        <begin position="104"/>
        <end position="135"/>
    </location>
</feature>
<dbReference type="NCBIfam" id="TIGR00945">
    <property type="entry name" value="tatC"/>
    <property type="match status" value="1"/>
</dbReference>
<evidence type="ECO:0000256" key="2">
    <source>
        <dbReference type="ARBA" id="ARBA00022692"/>
    </source>
</evidence>
<sequence>MFEELRPHLIELRKRLFISVACVIVMFIVCFAFRSYILDVLKAPLIQALPEVAKHVNVIEVQEALFTAMKVSFFAAFIFSLPVIFWQFWKFVAPGLYDNEKRLVVPFVSFASIMFALGACFCYFIVVPLAFKFLINFGLSEDFNPVITIGTYVDFFTKVVVAFGLAFEMPVIAFFFAKIGLIDDSFLKRHFRIAVLAIFVFSAFMTPPDVLSQFLMAGPLCGLYGLSILIVQKVNPAPKDEEKEESDK</sequence>
<keyword evidence="3 5" id="KW-1133">Transmembrane helix</keyword>
<dbReference type="HAMAP" id="MF_00902">
    <property type="entry name" value="TatC"/>
    <property type="match status" value="1"/>
</dbReference>
<dbReference type="Proteomes" id="UP000576616">
    <property type="component" value="Unassembled WGS sequence"/>
</dbReference>
<evidence type="ECO:0000313" key="8">
    <source>
        <dbReference type="EMBL" id="EAK1510190.1"/>
    </source>
</evidence>
<evidence type="ECO:0000313" key="7">
    <source>
        <dbReference type="EMBL" id="EAJ9197262.1"/>
    </source>
</evidence>
<protein>
    <recommendedName>
        <fullName evidence="5">Sec-independent protein translocase protein TatC</fullName>
    </recommendedName>
</protein>
<organism evidence="8 9">
    <name type="scientific">Campylobacter coli</name>
    <dbReference type="NCBI Taxonomy" id="195"/>
    <lineage>
        <taxon>Bacteria</taxon>
        <taxon>Pseudomonadati</taxon>
        <taxon>Campylobacterota</taxon>
        <taxon>Epsilonproteobacteria</taxon>
        <taxon>Campylobacterales</taxon>
        <taxon>Campylobacteraceae</taxon>
        <taxon>Campylobacter</taxon>
    </lineage>
</organism>
<dbReference type="GO" id="GO:0065002">
    <property type="term" value="P:intracellular protein transmembrane transport"/>
    <property type="evidence" value="ECO:0007669"/>
    <property type="project" value="TreeGrafter"/>
</dbReference>
<dbReference type="KEGG" id="ccoo:ATE51_01018"/>
<dbReference type="InterPro" id="IPR019820">
    <property type="entry name" value="Sec-indep_translocase_CS"/>
</dbReference>
<dbReference type="PRINTS" id="PR01840">
    <property type="entry name" value="TATCFAMILY"/>
</dbReference>
<feature type="transmembrane region" description="Helical" evidence="5">
    <location>
        <begin position="71"/>
        <end position="92"/>
    </location>
</feature>
<dbReference type="EMBL" id="AABKAB010000014">
    <property type="protein sequence ID" value="EAH8157695.1"/>
    <property type="molecule type" value="Genomic_DNA"/>
</dbReference>
<keyword evidence="5" id="KW-0813">Transport</keyword>
<dbReference type="RefSeq" id="WP_002777595.1">
    <property type="nucleotide sequence ID" value="NZ_AANOQZ020000020.1"/>
</dbReference>